<reference evidence="2 3" key="1">
    <citation type="submission" date="2018-04" db="EMBL/GenBank/DDBJ databases">
        <title>The genome of golden apple snail Pomacea canaliculata provides insight into stress tolerance and invasive adaptation.</title>
        <authorList>
            <person name="Liu C."/>
            <person name="Liu B."/>
            <person name="Ren Y."/>
            <person name="Zhang Y."/>
            <person name="Wang H."/>
            <person name="Li S."/>
            <person name="Jiang F."/>
            <person name="Yin L."/>
            <person name="Zhang G."/>
            <person name="Qian W."/>
            <person name="Fan W."/>
        </authorList>
    </citation>
    <scope>NUCLEOTIDE SEQUENCE [LARGE SCALE GENOMIC DNA]</scope>
    <source>
        <strain evidence="2">SZHN2017</strain>
        <tissue evidence="2">Muscle</tissue>
    </source>
</reference>
<gene>
    <name evidence="2" type="ORF">C0Q70_12981</name>
</gene>
<proteinExistence type="predicted"/>
<keyword evidence="3" id="KW-1185">Reference proteome</keyword>
<dbReference type="Proteomes" id="UP000245119">
    <property type="component" value="Linkage Group LG7"/>
</dbReference>
<sequence length="64" mass="7065">MDLSRSFYITNMPISCTVGISFAGRMAPRRGPDMARGPNEEQSSEGLLATRPSEINQRKHDIAV</sequence>
<dbReference type="AlphaFoldDB" id="A0A2T7P302"/>
<accession>A0A2T7P302</accession>
<evidence type="ECO:0000256" key="1">
    <source>
        <dbReference type="SAM" id="MobiDB-lite"/>
    </source>
</evidence>
<feature type="region of interest" description="Disordered" evidence="1">
    <location>
        <begin position="27"/>
        <end position="64"/>
    </location>
</feature>
<organism evidence="2 3">
    <name type="scientific">Pomacea canaliculata</name>
    <name type="common">Golden apple snail</name>
    <dbReference type="NCBI Taxonomy" id="400727"/>
    <lineage>
        <taxon>Eukaryota</taxon>
        <taxon>Metazoa</taxon>
        <taxon>Spiralia</taxon>
        <taxon>Lophotrochozoa</taxon>
        <taxon>Mollusca</taxon>
        <taxon>Gastropoda</taxon>
        <taxon>Caenogastropoda</taxon>
        <taxon>Architaenioglossa</taxon>
        <taxon>Ampullarioidea</taxon>
        <taxon>Ampullariidae</taxon>
        <taxon>Pomacea</taxon>
    </lineage>
</organism>
<comment type="caution">
    <text evidence="2">The sequence shown here is derived from an EMBL/GenBank/DDBJ whole genome shotgun (WGS) entry which is preliminary data.</text>
</comment>
<protein>
    <submittedName>
        <fullName evidence="2">Uncharacterized protein</fullName>
    </submittedName>
</protein>
<name>A0A2T7P302_POMCA</name>
<dbReference type="EMBL" id="PZQS01000007">
    <property type="protein sequence ID" value="PVD27807.1"/>
    <property type="molecule type" value="Genomic_DNA"/>
</dbReference>
<evidence type="ECO:0000313" key="2">
    <source>
        <dbReference type="EMBL" id="PVD27807.1"/>
    </source>
</evidence>
<evidence type="ECO:0000313" key="3">
    <source>
        <dbReference type="Proteomes" id="UP000245119"/>
    </source>
</evidence>